<dbReference type="GeneID" id="19196897"/>
<evidence type="ECO:0000313" key="2">
    <source>
        <dbReference type="Proteomes" id="UP000019471"/>
    </source>
</evidence>
<organism evidence="1 2">
    <name type="scientific">Cladophialophora psammophila CBS 110553</name>
    <dbReference type="NCBI Taxonomy" id="1182543"/>
    <lineage>
        <taxon>Eukaryota</taxon>
        <taxon>Fungi</taxon>
        <taxon>Dikarya</taxon>
        <taxon>Ascomycota</taxon>
        <taxon>Pezizomycotina</taxon>
        <taxon>Eurotiomycetes</taxon>
        <taxon>Chaetothyriomycetidae</taxon>
        <taxon>Chaetothyriales</taxon>
        <taxon>Herpotrichiellaceae</taxon>
        <taxon>Cladophialophora</taxon>
    </lineage>
</organism>
<protein>
    <submittedName>
        <fullName evidence="1">Uncharacterized protein</fullName>
    </submittedName>
</protein>
<comment type="caution">
    <text evidence="1">The sequence shown here is derived from an EMBL/GenBank/DDBJ whole genome shotgun (WGS) entry which is preliminary data.</text>
</comment>
<dbReference type="Proteomes" id="UP000019471">
    <property type="component" value="Unassembled WGS sequence"/>
</dbReference>
<accession>W9W2V1</accession>
<name>W9W2V1_9EURO</name>
<dbReference type="EMBL" id="AMGX01000032">
    <property type="protein sequence ID" value="EXJ59330.1"/>
    <property type="molecule type" value="Genomic_DNA"/>
</dbReference>
<dbReference type="OrthoDB" id="630188at2759"/>
<sequence>MHISLDHPVSLMSLGEFTYKNAIPDKLVDKGTLRDRGGIQEVGECLGCWFRNWVTFWNRYAAKQASAIAVLLKAFTSLKSIKAWNSSPDCGGAANLWVMDSLPKDRLDAINIPGLAECAVQASKFASGRPMIYVFGHYHFGWGVERVRWNGDNGVAEAQIFDPVEGAATGQNDR</sequence>
<evidence type="ECO:0000313" key="1">
    <source>
        <dbReference type="EMBL" id="EXJ59330.1"/>
    </source>
</evidence>
<proteinExistence type="predicted"/>
<dbReference type="RefSeq" id="XP_007750970.1">
    <property type="nucleotide sequence ID" value="XM_007752780.1"/>
</dbReference>
<dbReference type="HOGENOM" id="CLU_1539861_0_0_1"/>
<dbReference type="AlphaFoldDB" id="W9W2V1"/>
<reference evidence="1 2" key="1">
    <citation type="submission" date="2013-03" db="EMBL/GenBank/DDBJ databases">
        <title>The Genome Sequence of Cladophialophora psammophila CBS 110553.</title>
        <authorList>
            <consortium name="The Broad Institute Genomics Platform"/>
            <person name="Cuomo C."/>
            <person name="de Hoog S."/>
            <person name="Gorbushina A."/>
            <person name="Walker B."/>
            <person name="Young S.K."/>
            <person name="Zeng Q."/>
            <person name="Gargeya S."/>
            <person name="Fitzgerald M."/>
            <person name="Haas B."/>
            <person name="Abouelleil A."/>
            <person name="Allen A.W."/>
            <person name="Alvarado L."/>
            <person name="Arachchi H.M."/>
            <person name="Berlin A.M."/>
            <person name="Chapman S.B."/>
            <person name="Gainer-Dewar J."/>
            <person name="Goldberg J."/>
            <person name="Griggs A."/>
            <person name="Gujja S."/>
            <person name="Hansen M."/>
            <person name="Howarth C."/>
            <person name="Imamovic A."/>
            <person name="Ireland A."/>
            <person name="Larimer J."/>
            <person name="McCowan C."/>
            <person name="Murphy C."/>
            <person name="Pearson M."/>
            <person name="Poon T.W."/>
            <person name="Priest M."/>
            <person name="Roberts A."/>
            <person name="Saif S."/>
            <person name="Shea T."/>
            <person name="Sisk P."/>
            <person name="Sykes S."/>
            <person name="Wortman J."/>
            <person name="Nusbaum C."/>
            <person name="Birren B."/>
        </authorList>
    </citation>
    <scope>NUCLEOTIDE SEQUENCE [LARGE SCALE GENOMIC DNA]</scope>
    <source>
        <strain evidence="1 2">CBS 110553</strain>
    </source>
</reference>
<keyword evidence="2" id="KW-1185">Reference proteome</keyword>
<gene>
    <name evidence="1" type="ORF">A1O5_12211</name>
</gene>